<evidence type="ECO:0000313" key="5">
    <source>
        <dbReference type="Proteomes" id="UP001557470"/>
    </source>
</evidence>
<sequence>MATMRRPRYSLRDSLYWDETECLTYYGMLSLHEIFEVVGSQLTETDVDVLSFLLDETYPAVAHPLDPAGWTSEPFEEDPEMGKEVPPSPTLLQAWRRLQPRGSVSAFSTDARHKPKSGLELLLELERRGYLSEGKLEPLLQLLRVLTRHDLLPLVSCKKRRTVSPERFRLDYGTVDRQSLCPSGLTDTCAQTESLNEHSAQQWRRDPARQLPAPLRKRRGKGRRGKANAHKRTSGVTGTPPLPVPEKVTCG</sequence>
<feature type="domain" description="DED" evidence="3">
    <location>
        <begin position="30"/>
        <end position="157"/>
    </location>
</feature>
<comment type="subcellular location">
    <subcellularLocation>
        <location evidence="1">Nucleus</location>
        <location evidence="1">Nucleolus</location>
    </subcellularLocation>
</comment>
<reference evidence="4 5" key="1">
    <citation type="submission" date="2024-06" db="EMBL/GenBank/DDBJ databases">
        <authorList>
            <person name="Pan Q."/>
            <person name="Wen M."/>
            <person name="Jouanno E."/>
            <person name="Zahm M."/>
            <person name="Klopp C."/>
            <person name="Cabau C."/>
            <person name="Louis A."/>
            <person name="Berthelot C."/>
            <person name="Parey E."/>
            <person name="Roest Crollius H."/>
            <person name="Montfort J."/>
            <person name="Robinson-Rechavi M."/>
            <person name="Bouchez O."/>
            <person name="Lampietro C."/>
            <person name="Lopez Roques C."/>
            <person name="Donnadieu C."/>
            <person name="Postlethwait J."/>
            <person name="Bobe J."/>
            <person name="Verreycken H."/>
            <person name="Guiguen Y."/>
        </authorList>
    </citation>
    <scope>NUCLEOTIDE SEQUENCE [LARGE SCALE GENOMIC DNA]</scope>
    <source>
        <strain evidence="4">Up_M1</strain>
        <tissue evidence="4">Testis</tissue>
    </source>
</reference>
<name>A0ABD0WXT8_UMBPY</name>
<proteinExistence type="predicted"/>
<dbReference type="InterPro" id="IPR001875">
    <property type="entry name" value="DED_dom"/>
</dbReference>
<feature type="compositionally biased region" description="Basic residues" evidence="2">
    <location>
        <begin position="215"/>
        <end position="233"/>
    </location>
</feature>
<evidence type="ECO:0000313" key="4">
    <source>
        <dbReference type="EMBL" id="KAL0985091.1"/>
    </source>
</evidence>
<dbReference type="GO" id="GO:0005730">
    <property type="term" value="C:nucleolus"/>
    <property type="evidence" value="ECO:0007669"/>
    <property type="project" value="UniProtKB-SubCell"/>
</dbReference>
<dbReference type="AlphaFoldDB" id="A0ABD0WXT8"/>
<comment type="caution">
    <text evidence="4">The sequence shown here is derived from an EMBL/GenBank/DDBJ whole genome shotgun (WGS) entry which is preliminary data.</text>
</comment>
<evidence type="ECO:0000256" key="1">
    <source>
        <dbReference type="ARBA" id="ARBA00004604"/>
    </source>
</evidence>
<keyword evidence="5" id="KW-1185">Reference proteome</keyword>
<dbReference type="InterPro" id="IPR038856">
    <property type="entry name" value="DEDD/DEDD2"/>
</dbReference>
<accession>A0ABD0WXT8</accession>
<gene>
    <name evidence="4" type="ORF">UPYG_G00152800</name>
</gene>
<dbReference type="Gene3D" id="1.10.533.10">
    <property type="entry name" value="Death Domain, Fas"/>
    <property type="match status" value="1"/>
</dbReference>
<dbReference type="PANTHER" id="PTHR15205:SF1">
    <property type="entry name" value="DNA-BINDING DEATH EFFECTOR DOMAIN-CONTAINING PROTEIN 2"/>
    <property type="match status" value="1"/>
</dbReference>
<evidence type="ECO:0000259" key="3">
    <source>
        <dbReference type="PROSITE" id="PS50168"/>
    </source>
</evidence>
<dbReference type="EMBL" id="JAGEUA010000004">
    <property type="protein sequence ID" value="KAL0985091.1"/>
    <property type="molecule type" value="Genomic_DNA"/>
</dbReference>
<dbReference type="InterPro" id="IPR011029">
    <property type="entry name" value="DEATH-like_dom_sf"/>
</dbReference>
<dbReference type="PANTHER" id="PTHR15205">
    <property type="entry name" value="DEATH EFFECTOR DOMAIN-CONTAINING PROTEIN"/>
    <property type="match status" value="1"/>
</dbReference>
<dbReference type="Proteomes" id="UP001557470">
    <property type="component" value="Unassembled WGS sequence"/>
</dbReference>
<organism evidence="4 5">
    <name type="scientific">Umbra pygmaea</name>
    <name type="common">Eastern mudminnow</name>
    <dbReference type="NCBI Taxonomy" id="75934"/>
    <lineage>
        <taxon>Eukaryota</taxon>
        <taxon>Metazoa</taxon>
        <taxon>Chordata</taxon>
        <taxon>Craniata</taxon>
        <taxon>Vertebrata</taxon>
        <taxon>Euteleostomi</taxon>
        <taxon>Actinopterygii</taxon>
        <taxon>Neopterygii</taxon>
        <taxon>Teleostei</taxon>
        <taxon>Protacanthopterygii</taxon>
        <taxon>Esociformes</taxon>
        <taxon>Umbridae</taxon>
        <taxon>Umbra</taxon>
    </lineage>
</organism>
<protein>
    <recommendedName>
        <fullName evidence="3">DED domain-containing protein</fullName>
    </recommendedName>
</protein>
<evidence type="ECO:0000256" key="2">
    <source>
        <dbReference type="SAM" id="MobiDB-lite"/>
    </source>
</evidence>
<feature type="region of interest" description="Disordered" evidence="2">
    <location>
        <begin position="193"/>
        <end position="251"/>
    </location>
</feature>
<dbReference type="SUPFAM" id="SSF47986">
    <property type="entry name" value="DEATH domain"/>
    <property type="match status" value="1"/>
</dbReference>
<dbReference type="PROSITE" id="PS50168">
    <property type="entry name" value="DED"/>
    <property type="match status" value="1"/>
</dbReference>
<feature type="compositionally biased region" description="Polar residues" evidence="2">
    <location>
        <begin position="193"/>
        <end position="202"/>
    </location>
</feature>